<keyword evidence="3" id="KW-1185">Reference proteome</keyword>
<dbReference type="RefSeq" id="WP_307352533.1">
    <property type="nucleotide sequence ID" value="NZ_JAUSVS010000011.1"/>
</dbReference>
<dbReference type="PROSITE" id="PS51186">
    <property type="entry name" value="GNAT"/>
    <property type="match status" value="1"/>
</dbReference>
<dbReference type="Gene3D" id="3.40.630.30">
    <property type="match status" value="1"/>
</dbReference>
<accession>A0ABU0IWQ0</accession>
<evidence type="ECO:0000313" key="2">
    <source>
        <dbReference type="EMBL" id="MDQ0466434.1"/>
    </source>
</evidence>
<dbReference type="SUPFAM" id="SSF55729">
    <property type="entry name" value="Acyl-CoA N-acyltransferases (Nat)"/>
    <property type="match status" value="1"/>
</dbReference>
<organism evidence="2 3">
    <name type="scientific">Caulobacter ginsengisoli</name>
    <dbReference type="NCBI Taxonomy" id="400775"/>
    <lineage>
        <taxon>Bacteria</taxon>
        <taxon>Pseudomonadati</taxon>
        <taxon>Pseudomonadota</taxon>
        <taxon>Alphaproteobacteria</taxon>
        <taxon>Caulobacterales</taxon>
        <taxon>Caulobacteraceae</taxon>
        <taxon>Caulobacter</taxon>
    </lineage>
</organism>
<dbReference type="InterPro" id="IPR000182">
    <property type="entry name" value="GNAT_dom"/>
</dbReference>
<dbReference type="Proteomes" id="UP001228905">
    <property type="component" value="Unassembled WGS sequence"/>
</dbReference>
<protein>
    <recommendedName>
        <fullName evidence="1">N-acetyltransferase domain-containing protein</fullName>
    </recommendedName>
</protein>
<name>A0ABU0IWQ0_9CAUL</name>
<proteinExistence type="predicted"/>
<feature type="domain" description="N-acetyltransferase" evidence="1">
    <location>
        <begin position="130"/>
        <end position="268"/>
    </location>
</feature>
<evidence type="ECO:0000259" key="1">
    <source>
        <dbReference type="PROSITE" id="PS51186"/>
    </source>
</evidence>
<comment type="caution">
    <text evidence="2">The sequence shown here is derived from an EMBL/GenBank/DDBJ whole genome shotgun (WGS) entry which is preliminary data.</text>
</comment>
<dbReference type="CDD" id="cd04301">
    <property type="entry name" value="NAT_SF"/>
    <property type="match status" value="1"/>
</dbReference>
<dbReference type="InterPro" id="IPR016181">
    <property type="entry name" value="Acyl_CoA_acyltransferase"/>
</dbReference>
<dbReference type="EMBL" id="JAUSVS010000011">
    <property type="protein sequence ID" value="MDQ0466434.1"/>
    <property type="molecule type" value="Genomic_DNA"/>
</dbReference>
<sequence>MTQATTADLEAIERDAWLDMFDAAPAPFATAAGLACRRFGEASGFAIRLAPTVQFNRVQGEGVAAAPDDRLDAMLTWLRESCGPVWALQVVAQAGEAVATSRLAERGLVPNGSWTKFVRPAGPAAAKTSLTILRIGADRAQDFGGMVQAGFGAPPPFAPWAAALAGRSRWTTYVAYDGETPVGAAAMFVDRGLAWLGLGCCLPSHRGRGAQPAMLAARIADAQALGARAVVTETGTPPPGEEEEHPSFRNIVRAGFEPVYRRINYRPS</sequence>
<gene>
    <name evidence="2" type="ORF">QO010_004227</name>
</gene>
<reference evidence="2 3" key="1">
    <citation type="submission" date="2023-07" db="EMBL/GenBank/DDBJ databases">
        <title>Genomic Encyclopedia of Type Strains, Phase IV (KMG-IV): sequencing the most valuable type-strain genomes for metagenomic binning, comparative biology and taxonomic classification.</title>
        <authorList>
            <person name="Goeker M."/>
        </authorList>
    </citation>
    <scope>NUCLEOTIDE SEQUENCE [LARGE SCALE GENOMIC DNA]</scope>
    <source>
        <strain evidence="2 3">DSM 18695</strain>
    </source>
</reference>
<evidence type="ECO:0000313" key="3">
    <source>
        <dbReference type="Proteomes" id="UP001228905"/>
    </source>
</evidence>